<evidence type="ECO:0000256" key="1">
    <source>
        <dbReference type="SAM" id="MobiDB-lite"/>
    </source>
</evidence>
<dbReference type="EMBL" id="CP011129">
    <property type="protein sequence ID" value="ALN81843.1"/>
    <property type="molecule type" value="Genomic_DNA"/>
</dbReference>
<proteinExistence type="predicted"/>
<name>A0A0S2FE87_LYSAN</name>
<feature type="region of interest" description="Disordered" evidence="1">
    <location>
        <begin position="1"/>
        <end position="28"/>
    </location>
</feature>
<dbReference type="PATRIC" id="fig|84531.8.peg.3739"/>
<reference evidence="2 3" key="1">
    <citation type="journal article" date="2015" name="BMC Genomics">
        <title>Comparative genomics and metabolic profiling of the genus Lysobacter.</title>
        <authorList>
            <person name="de Bruijn I."/>
            <person name="Cheng X."/>
            <person name="de Jager V."/>
            <person name="Exposito R.G."/>
            <person name="Watrous J."/>
            <person name="Patel N."/>
            <person name="Postma J."/>
            <person name="Dorrestein P.C."/>
            <person name="Kobayashi D."/>
            <person name="Raaijmakers J.M."/>
        </authorList>
    </citation>
    <scope>NUCLEOTIDE SEQUENCE [LARGE SCALE GENOMIC DNA]</scope>
    <source>
        <strain evidence="2 3">76</strain>
    </source>
</reference>
<sequence length="70" mass="8388">MASHRYAHPSRERIRACARRPSSRHANRARDRCIECAIRFVMCLKRVVAKNQVSRRKQRLRSCDEHRKKS</sequence>
<dbReference type="Proteomes" id="UP000060787">
    <property type="component" value="Chromosome"/>
</dbReference>
<evidence type="ECO:0000313" key="2">
    <source>
        <dbReference type="EMBL" id="ALN81843.1"/>
    </source>
</evidence>
<feature type="compositionally biased region" description="Basic residues" evidence="1">
    <location>
        <begin position="16"/>
        <end position="27"/>
    </location>
</feature>
<accession>A0A0S2FE87</accession>
<gene>
    <name evidence="2" type="ORF">LA76x_3721</name>
</gene>
<protein>
    <submittedName>
        <fullName evidence="2">Uncharacterized protein</fullName>
    </submittedName>
</protein>
<evidence type="ECO:0000313" key="3">
    <source>
        <dbReference type="Proteomes" id="UP000060787"/>
    </source>
</evidence>
<dbReference type="AlphaFoldDB" id="A0A0S2FE87"/>
<dbReference type="KEGG" id="lab:LA76x_3721"/>
<keyword evidence="3" id="KW-1185">Reference proteome</keyword>
<organism evidence="2 3">
    <name type="scientific">Lysobacter antibioticus</name>
    <dbReference type="NCBI Taxonomy" id="84531"/>
    <lineage>
        <taxon>Bacteria</taxon>
        <taxon>Pseudomonadati</taxon>
        <taxon>Pseudomonadota</taxon>
        <taxon>Gammaproteobacteria</taxon>
        <taxon>Lysobacterales</taxon>
        <taxon>Lysobacteraceae</taxon>
        <taxon>Lysobacter</taxon>
    </lineage>
</organism>
<dbReference type="STRING" id="84531.LA76x_3721"/>